<keyword evidence="1" id="KW-1133">Transmembrane helix</keyword>
<dbReference type="KEGG" id="dci:113465617"/>
<evidence type="ECO:0000256" key="1">
    <source>
        <dbReference type="SAM" id="Phobius"/>
    </source>
</evidence>
<protein>
    <submittedName>
        <fullName evidence="3 4">Uncharacterized protein LOC113465617</fullName>
    </submittedName>
</protein>
<accession>A0A3Q0IIL2</accession>
<sequence>MDRIHNASSLALELSTEFFMIHHEPPLAPPTYTPPPPLVHKTLATPPSSVNILRREVWVMPLFVLSFLTMTLIAMFEVSEVLSFISRQCGINSTFTLRQE</sequence>
<gene>
    <name evidence="3 4" type="primary">LOC113465617</name>
</gene>
<dbReference type="Proteomes" id="UP000079169">
    <property type="component" value="Unplaced"/>
</dbReference>
<name>A0A3Q0IIL2_DIACI</name>
<dbReference type="AlphaFoldDB" id="A0A3Q0IIL2"/>
<feature type="transmembrane region" description="Helical" evidence="1">
    <location>
        <begin position="57"/>
        <end position="78"/>
    </location>
</feature>
<reference evidence="3 4" key="1">
    <citation type="submission" date="2025-04" db="UniProtKB">
        <authorList>
            <consortium name="RefSeq"/>
        </authorList>
    </citation>
    <scope>IDENTIFICATION</scope>
</reference>
<keyword evidence="1" id="KW-0812">Transmembrane</keyword>
<keyword evidence="1" id="KW-0472">Membrane</keyword>
<dbReference type="PaxDb" id="121845-A0A3Q0IIL2"/>
<proteinExistence type="predicted"/>
<evidence type="ECO:0000313" key="4">
    <source>
        <dbReference type="RefSeq" id="XP_026676072.1"/>
    </source>
</evidence>
<keyword evidence="2" id="KW-1185">Reference proteome</keyword>
<dbReference type="RefSeq" id="XP_026676072.1">
    <property type="nucleotide sequence ID" value="XM_026820271.1"/>
</dbReference>
<evidence type="ECO:0000313" key="2">
    <source>
        <dbReference type="Proteomes" id="UP000079169"/>
    </source>
</evidence>
<organism evidence="2 3">
    <name type="scientific">Diaphorina citri</name>
    <name type="common">Asian citrus psyllid</name>
    <dbReference type="NCBI Taxonomy" id="121845"/>
    <lineage>
        <taxon>Eukaryota</taxon>
        <taxon>Metazoa</taxon>
        <taxon>Ecdysozoa</taxon>
        <taxon>Arthropoda</taxon>
        <taxon>Hexapoda</taxon>
        <taxon>Insecta</taxon>
        <taxon>Pterygota</taxon>
        <taxon>Neoptera</taxon>
        <taxon>Paraneoptera</taxon>
        <taxon>Hemiptera</taxon>
        <taxon>Sternorrhyncha</taxon>
        <taxon>Psylloidea</taxon>
        <taxon>Psyllidae</taxon>
        <taxon>Diaphorininae</taxon>
        <taxon>Diaphorina</taxon>
    </lineage>
</organism>
<evidence type="ECO:0000313" key="3">
    <source>
        <dbReference type="RefSeq" id="XP_026676071.1"/>
    </source>
</evidence>
<dbReference type="RefSeq" id="XP_026676071.1">
    <property type="nucleotide sequence ID" value="XM_026820270.1"/>
</dbReference>
<dbReference type="GeneID" id="113465617"/>